<feature type="compositionally biased region" description="Acidic residues" evidence="1">
    <location>
        <begin position="150"/>
        <end position="174"/>
    </location>
</feature>
<evidence type="ECO:0000256" key="1">
    <source>
        <dbReference type="SAM" id="MobiDB-lite"/>
    </source>
</evidence>
<protein>
    <submittedName>
        <fullName evidence="2">Uncharacterized protein</fullName>
    </submittedName>
</protein>
<evidence type="ECO:0000313" key="2">
    <source>
        <dbReference type="EMBL" id="SBS60039.1"/>
    </source>
</evidence>
<accession>A0A1A8VHA8</accession>
<feature type="region of interest" description="Disordered" evidence="1">
    <location>
        <begin position="215"/>
        <end position="243"/>
    </location>
</feature>
<feature type="region of interest" description="Disordered" evidence="1">
    <location>
        <begin position="11"/>
        <end position="177"/>
    </location>
</feature>
<name>A0A1A8VHA8_NOTFU</name>
<reference evidence="2" key="2">
    <citation type="submission" date="2016-06" db="EMBL/GenBank/DDBJ databases">
        <title>The genome of a short-lived fish provides insights into sex chromosome evolution and the genetic control of aging.</title>
        <authorList>
            <person name="Reichwald K."/>
            <person name="Felder M."/>
            <person name="Petzold A."/>
            <person name="Koch P."/>
            <person name="Groth M."/>
            <person name="Platzer M."/>
        </authorList>
    </citation>
    <scope>NUCLEOTIDE SEQUENCE</scope>
    <source>
        <tissue evidence="2">Brain</tissue>
    </source>
</reference>
<dbReference type="AlphaFoldDB" id="A0A1A8VHA8"/>
<feature type="compositionally biased region" description="Low complexity" evidence="1">
    <location>
        <begin position="22"/>
        <end position="37"/>
    </location>
</feature>
<feature type="non-terminal residue" evidence="2">
    <location>
        <position position="1"/>
    </location>
</feature>
<gene>
    <name evidence="2" type="primary">Nfu_g_1_021358</name>
</gene>
<feature type="compositionally biased region" description="Basic residues" evidence="1">
    <location>
        <begin position="218"/>
        <end position="228"/>
    </location>
</feature>
<proteinExistence type="predicted"/>
<organism evidence="2">
    <name type="scientific">Nothobranchius furzeri</name>
    <name type="common">Turquoise killifish</name>
    <dbReference type="NCBI Taxonomy" id="105023"/>
    <lineage>
        <taxon>Eukaryota</taxon>
        <taxon>Metazoa</taxon>
        <taxon>Chordata</taxon>
        <taxon>Craniata</taxon>
        <taxon>Vertebrata</taxon>
        <taxon>Euteleostomi</taxon>
        <taxon>Actinopterygii</taxon>
        <taxon>Neopterygii</taxon>
        <taxon>Teleostei</taxon>
        <taxon>Neoteleostei</taxon>
        <taxon>Acanthomorphata</taxon>
        <taxon>Ovalentaria</taxon>
        <taxon>Atherinomorphae</taxon>
        <taxon>Cyprinodontiformes</taxon>
        <taxon>Nothobranchiidae</taxon>
        <taxon>Nothobranchius</taxon>
    </lineage>
</organism>
<sequence length="267" mass="29863">LSQYFCKPNALTNSAAFPPGGSCQSSSTSRSQRAQQCHAPHSAYCRNMEQQNPKLPIPRLPSTSQKTFKKFKSPSSKVAVRRLRQSNSHQSKYEASTSTPLKRQLCISPTPVPALSSIHGESSERDDNLEEVMEQESSDDTWSPNRETEVDSSSEEDETIEMDSGTDDSGDEDYTPYTHIRTGAALQKTLQLETLQEINIEDTVHDCNIPEATDRRLTSKKGLPRRYKLRPEDPRRYGLLSGVPAPSTEELLQHLRTRGDGKTLPQT</sequence>
<feature type="compositionally biased region" description="Polar residues" evidence="1">
    <location>
        <begin position="85"/>
        <end position="101"/>
    </location>
</feature>
<reference evidence="2" key="1">
    <citation type="submission" date="2016-05" db="EMBL/GenBank/DDBJ databases">
        <authorList>
            <person name="Lavstsen T."/>
            <person name="Jespersen J.S."/>
        </authorList>
    </citation>
    <scope>NUCLEOTIDE SEQUENCE</scope>
    <source>
        <tissue evidence="2">Brain</tissue>
    </source>
</reference>
<feature type="compositionally biased region" description="Acidic residues" evidence="1">
    <location>
        <begin position="127"/>
        <end position="139"/>
    </location>
</feature>
<dbReference type="EMBL" id="HAEJ01019582">
    <property type="protein sequence ID" value="SBS60039.1"/>
    <property type="molecule type" value="Transcribed_RNA"/>
</dbReference>